<protein>
    <submittedName>
        <fullName evidence="7">IclR family transcriptional regulator</fullName>
    </submittedName>
</protein>
<keyword evidence="1" id="KW-0805">Transcription regulation</keyword>
<evidence type="ECO:0000313" key="8">
    <source>
        <dbReference type="Proteomes" id="UP000584642"/>
    </source>
</evidence>
<sequence length="296" mass="32089">MVDTNADHDLIDEPQGPAESEGQAPTLKAFSLLQAVARSERPLSMAELSILLGMPKPTAYRIARMLERDGLLEREAGGRRYVAGRKLLGFAMEIVTASVRSAPRHAILETVSRQLGETANLGVMVANHVVYIDRVESAWPFGLRFEPGSRVPLHCTAMGKLFLSAQPRARQEQILGKVPLERYTENTITDPQRLLRELESIRAAGLGVDNQEFLAGVVCVAAPVVDASGATIAAIAISAPQARMNMNQAVQHAPLLRAAAQRLAETLALPAPERLAPERQTEAPPAPRPRRAARRG</sequence>
<dbReference type="Gene3D" id="1.10.10.10">
    <property type="entry name" value="Winged helix-like DNA-binding domain superfamily/Winged helix DNA-binding domain"/>
    <property type="match status" value="1"/>
</dbReference>
<dbReference type="Gene3D" id="3.30.450.40">
    <property type="match status" value="1"/>
</dbReference>
<reference evidence="7 8" key="1">
    <citation type="submission" date="2020-05" db="EMBL/GenBank/DDBJ databases">
        <title>Azospirillum oleiclasticum sp. nov, a nitrogen-fixing and heavy crude oil-emulsifying bacterium isolated from the crude oil of Yumen Oilfield.</title>
        <authorList>
            <person name="Wu D."/>
            <person name="Cai M."/>
            <person name="Zhang X."/>
        </authorList>
    </citation>
    <scope>NUCLEOTIDE SEQUENCE [LARGE SCALE GENOMIC DNA]</scope>
    <source>
        <strain evidence="7 8">ROY-1-1-2</strain>
    </source>
</reference>
<dbReference type="EMBL" id="JABFDB010000045">
    <property type="protein sequence ID" value="NYZ24793.1"/>
    <property type="molecule type" value="Genomic_DNA"/>
</dbReference>
<evidence type="ECO:0000256" key="2">
    <source>
        <dbReference type="ARBA" id="ARBA00023125"/>
    </source>
</evidence>
<dbReference type="SUPFAM" id="SSF46785">
    <property type="entry name" value="Winged helix' DNA-binding domain"/>
    <property type="match status" value="1"/>
</dbReference>
<dbReference type="PROSITE" id="PS51077">
    <property type="entry name" value="HTH_ICLR"/>
    <property type="match status" value="1"/>
</dbReference>
<keyword evidence="3" id="KW-0804">Transcription</keyword>
<name>A0ABX2TKH5_9PROT</name>
<feature type="region of interest" description="Disordered" evidence="4">
    <location>
        <begin position="270"/>
        <end position="296"/>
    </location>
</feature>
<feature type="region of interest" description="Disordered" evidence="4">
    <location>
        <begin position="1"/>
        <end position="23"/>
    </location>
</feature>
<dbReference type="SMART" id="SM00346">
    <property type="entry name" value="HTH_ICLR"/>
    <property type="match status" value="1"/>
</dbReference>
<dbReference type="InterPro" id="IPR050707">
    <property type="entry name" value="HTH_MetabolicPath_Reg"/>
</dbReference>
<comment type="caution">
    <text evidence="7">The sequence shown here is derived from an EMBL/GenBank/DDBJ whole genome shotgun (WGS) entry which is preliminary data.</text>
</comment>
<evidence type="ECO:0000259" key="6">
    <source>
        <dbReference type="PROSITE" id="PS51078"/>
    </source>
</evidence>
<keyword evidence="8" id="KW-1185">Reference proteome</keyword>
<gene>
    <name evidence="7" type="ORF">HND93_34250</name>
</gene>
<organism evidence="7 8">
    <name type="scientific">Azospirillum oleiclasticum</name>
    <dbReference type="NCBI Taxonomy" id="2735135"/>
    <lineage>
        <taxon>Bacteria</taxon>
        <taxon>Pseudomonadati</taxon>
        <taxon>Pseudomonadota</taxon>
        <taxon>Alphaproteobacteria</taxon>
        <taxon>Rhodospirillales</taxon>
        <taxon>Azospirillaceae</taxon>
        <taxon>Azospirillum</taxon>
    </lineage>
</organism>
<evidence type="ECO:0000256" key="1">
    <source>
        <dbReference type="ARBA" id="ARBA00023015"/>
    </source>
</evidence>
<keyword evidence="2" id="KW-0238">DNA-binding</keyword>
<dbReference type="RefSeq" id="WP_180286564.1">
    <property type="nucleotide sequence ID" value="NZ_JABFDB010000045.1"/>
</dbReference>
<evidence type="ECO:0000256" key="4">
    <source>
        <dbReference type="SAM" id="MobiDB-lite"/>
    </source>
</evidence>
<dbReference type="Proteomes" id="UP000584642">
    <property type="component" value="Unassembled WGS sequence"/>
</dbReference>
<dbReference type="InterPro" id="IPR014757">
    <property type="entry name" value="Tscrpt_reg_IclR_C"/>
</dbReference>
<dbReference type="PANTHER" id="PTHR30136:SF24">
    <property type="entry name" value="HTH-TYPE TRANSCRIPTIONAL REPRESSOR ALLR"/>
    <property type="match status" value="1"/>
</dbReference>
<evidence type="ECO:0000256" key="3">
    <source>
        <dbReference type="ARBA" id="ARBA00023163"/>
    </source>
</evidence>
<feature type="domain" description="IclR-ED" evidence="6">
    <location>
        <begin position="86"/>
        <end position="269"/>
    </location>
</feature>
<feature type="compositionally biased region" description="Basic and acidic residues" evidence="4">
    <location>
        <begin position="1"/>
        <end position="11"/>
    </location>
</feature>
<dbReference type="PANTHER" id="PTHR30136">
    <property type="entry name" value="HELIX-TURN-HELIX TRANSCRIPTIONAL REGULATOR, ICLR FAMILY"/>
    <property type="match status" value="1"/>
</dbReference>
<proteinExistence type="predicted"/>
<dbReference type="Pfam" id="PF09339">
    <property type="entry name" value="HTH_IclR"/>
    <property type="match status" value="1"/>
</dbReference>
<accession>A0ABX2TKH5</accession>
<evidence type="ECO:0000259" key="5">
    <source>
        <dbReference type="PROSITE" id="PS51077"/>
    </source>
</evidence>
<dbReference type="Pfam" id="PF01614">
    <property type="entry name" value="IclR_C"/>
    <property type="match status" value="1"/>
</dbReference>
<feature type="domain" description="HTH iclR-type" evidence="5">
    <location>
        <begin position="23"/>
        <end position="85"/>
    </location>
</feature>
<dbReference type="InterPro" id="IPR005471">
    <property type="entry name" value="Tscrpt_reg_IclR_N"/>
</dbReference>
<dbReference type="InterPro" id="IPR036390">
    <property type="entry name" value="WH_DNA-bd_sf"/>
</dbReference>
<dbReference type="PROSITE" id="PS51078">
    <property type="entry name" value="ICLR_ED"/>
    <property type="match status" value="1"/>
</dbReference>
<dbReference type="InterPro" id="IPR029016">
    <property type="entry name" value="GAF-like_dom_sf"/>
</dbReference>
<dbReference type="InterPro" id="IPR036388">
    <property type="entry name" value="WH-like_DNA-bd_sf"/>
</dbReference>
<dbReference type="SUPFAM" id="SSF55781">
    <property type="entry name" value="GAF domain-like"/>
    <property type="match status" value="1"/>
</dbReference>
<evidence type="ECO:0000313" key="7">
    <source>
        <dbReference type="EMBL" id="NYZ24793.1"/>
    </source>
</evidence>